<dbReference type="PANTHER" id="PTHR47870:SF4">
    <property type="entry name" value="CYTOCHROME C-TYPE BIOGENESIS PROTEIN CYCH"/>
    <property type="match status" value="1"/>
</dbReference>
<dbReference type="EMBL" id="JABWMJ010000007">
    <property type="protein sequence ID" value="NUZ07136.1"/>
    <property type="molecule type" value="Genomic_DNA"/>
</dbReference>
<keyword evidence="1" id="KW-0677">Repeat</keyword>
<keyword evidence="2 3" id="KW-0802">TPR repeat</keyword>
<reference evidence="8 9" key="1">
    <citation type="submission" date="2020-06" db="EMBL/GenBank/DDBJ databases">
        <title>Schlegella sp. ID0723 isolated from air conditioner.</title>
        <authorList>
            <person name="Kim D.Y."/>
            <person name="Kim D.-U."/>
        </authorList>
    </citation>
    <scope>NUCLEOTIDE SEQUENCE [LARGE SCALE GENOMIC DNA]</scope>
    <source>
        <strain evidence="8 9">ID0723</strain>
    </source>
</reference>
<feature type="domain" description="Cytochrome c-type biogenesis protein H TPR" evidence="7">
    <location>
        <begin position="110"/>
        <end position="246"/>
    </location>
</feature>
<accession>A0A7Y6NPY7</accession>
<dbReference type="InterPro" id="IPR019734">
    <property type="entry name" value="TPR_rpt"/>
</dbReference>
<dbReference type="PROSITE" id="PS50005">
    <property type="entry name" value="TPR"/>
    <property type="match status" value="1"/>
</dbReference>
<dbReference type="GO" id="GO:0005886">
    <property type="term" value="C:plasma membrane"/>
    <property type="evidence" value="ECO:0007669"/>
    <property type="project" value="TreeGrafter"/>
</dbReference>
<gene>
    <name evidence="8" type="ORF">HQN59_15340</name>
</gene>
<dbReference type="SMART" id="SM00028">
    <property type="entry name" value="TPR"/>
    <property type="match status" value="2"/>
</dbReference>
<dbReference type="Pfam" id="PF23914">
    <property type="entry name" value="TPR_CcmH_CycH"/>
    <property type="match status" value="1"/>
</dbReference>
<keyword evidence="9" id="KW-1185">Reference proteome</keyword>
<protein>
    <submittedName>
        <fullName evidence="8">Tetratricopeptide repeat protein</fullName>
    </submittedName>
</protein>
<dbReference type="Proteomes" id="UP000529637">
    <property type="component" value="Unassembled WGS sequence"/>
</dbReference>
<dbReference type="InterPro" id="IPR056412">
    <property type="entry name" value="Ig_CycH"/>
</dbReference>
<feature type="region of interest" description="Disordered" evidence="4">
    <location>
        <begin position="264"/>
        <end position="295"/>
    </location>
</feature>
<keyword evidence="5" id="KW-0472">Membrane</keyword>
<dbReference type="AlphaFoldDB" id="A0A7Y6NPY7"/>
<dbReference type="SUPFAM" id="SSF48452">
    <property type="entry name" value="TPR-like"/>
    <property type="match status" value="1"/>
</dbReference>
<proteinExistence type="predicted"/>
<dbReference type="InterPro" id="IPR056413">
    <property type="entry name" value="TPR_CcmH_CycH"/>
</dbReference>
<evidence type="ECO:0000259" key="7">
    <source>
        <dbReference type="Pfam" id="PF23914"/>
    </source>
</evidence>
<name>A0A7Y6NPY7_9BURK</name>
<keyword evidence="5" id="KW-1133">Transmembrane helix</keyword>
<evidence type="ECO:0000256" key="5">
    <source>
        <dbReference type="SAM" id="Phobius"/>
    </source>
</evidence>
<evidence type="ECO:0000313" key="9">
    <source>
        <dbReference type="Proteomes" id="UP000529637"/>
    </source>
</evidence>
<feature type="transmembrane region" description="Helical" evidence="5">
    <location>
        <begin position="65"/>
        <end position="83"/>
    </location>
</feature>
<dbReference type="Gene3D" id="1.25.40.10">
    <property type="entry name" value="Tetratricopeptide repeat domain"/>
    <property type="match status" value="1"/>
</dbReference>
<dbReference type="Pfam" id="PF23892">
    <property type="entry name" value="Ig_CycH"/>
    <property type="match status" value="1"/>
</dbReference>
<organism evidence="8 9">
    <name type="scientific">Piscinibacter koreensis</name>
    <dbReference type="NCBI Taxonomy" id="2742824"/>
    <lineage>
        <taxon>Bacteria</taxon>
        <taxon>Pseudomonadati</taxon>
        <taxon>Pseudomonadota</taxon>
        <taxon>Betaproteobacteria</taxon>
        <taxon>Burkholderiales</taxon>
        <taxon>Sphaerotilaceae</taxon>
        <taxon>Piscinibacter</taxon>
    </lineage>
</organism>
<evidence type="ECO:0000256" key="1">
    <source>
        <dbReference type="ARBA" id="ARBA00022737"/>
    </source>
</evidence>
<sequence length="410" mass="40561">MTSTDLSRAGVPADLERGAAPSDAVTSTAAAPSAGPAASAPGSPALVTPGGGTPEAARARPSGRLLGSVGSAVVVFAVLGYLWTGSPALTGLGGSSVATATAGVAPQGAASDPAAQVTVEQIAGMVENLAARMKERPDDAEGWTMLARSYMVLGRPADAIPAYQRAAALRERDGAVLAEWANAVAAANGGRATDEATALARRALAIDTQNLKALALVGAAAYERGDFAAAAVEWQKIAALVPPDSEVGRQVQVSIANARELAAAPRGGTASPATAASATSGDSARASASAGSPAGAPEAITGTVSLAPELAGQVSPADTLFVFARPADGGRMPLAVLRAKVSELPLQFRLDDSLAMGPMGKLSGASQVVVGARVSRSGDPIARPGDLSGEVTPVTPGSSGVAVRIDRVVR</sequence>
<evidence type="ECO:0000259" key="6">
    <source>
        <dbReference type="Pfam" id="PF23892"/>
    </source>
</evidence>
<evidence type="ECO:0000256" key="4">
    <source>
        <dbReference type="SAM" id="MobiDB-lite"/>
    </source>
</evidence>
<dbReference type="InterPro" id="IPR051263">
    <property type="entry name" value="C-type_cytochrome_biogenesis"/>
</dbReference>
<dbReference type="InterPro" id="IPR011990">
    <property type="entry name" value="TPR-like_helical_dom_sf"/>
</dbReference>
<feature type="domain" description="Cytochrome c-type biogenesis protein H Ig-like" evidence="6">
    <location>
        <begin position="300"/>
        <end position="406"/>
    </location>
</feature>
<evidence type="ECO:0000256" key="2">
    <source>
        <dbReference type="ARBA" id="ARBA00022803"/>
    </source>
</evidence>
<keyword evidence="5" id="KW-0812">Transmembrane</keyword>
<dbReference type="PANTHER" id="PTHR47870">
    <property type="entry name" value="CYTOCHROME C-TYPE BIOGENESIS PROTEIN CCMH"/>
    <property type="match status" value="1"/>
</dbReference>
<evidence type="ECO:0000256" key="3">
    <source>
        <dbReference type="PROSITE-ProRule" id="PRU00339"/>
    </source>
</evidence>
<comment type="caution">
    <text evidence="8">The sequence shown here is derived from an EMBL/GenBank/DDBJ whole genome shotgun (WGS) entry which is preliminary data.</text>
</comment>
<feature type="repeat" description="TPR" evidence="3">
    <location>
        <begin position="140"/>
        <end position="173"/>
    </location>
</feature>
<feature type="region of interest" description="Disordered" evidence="4">
    <location>
        <begin position="1"/>
        <end position="59"/>
    </location>
</feature>
<evidence type="ECO:0000313" key="8">
    <source>
        <dbReference type="EMBL" id="NUZ07136.1"/>
    </source>
</evidence>
<feature type="compositionally biased region" description="Low complexity" evidence="4">
    <location>
        <begin position="19"/>
        <end position="45"/>
    </location>
</feature>
<dbReference type="RefSeq" id="WP_176069994.1">
    <property type="nucleotide sequence ID" value="NZ_JABWMJ010000007.1"/>
</dbReference>